<dbReference type="InterPro" id="IPR051016">
    <property type="entry name" value="Diverse_Substrate_AcTransf"/>
</dbReference>
<dbReference type="InterPro" id="IPR000182">
    <property type="entry name" value="GNAT_dom"/>
</dbReference>
<evidence type="ECO:0000256" key="1">
    <source>
        <dbReference type="ARBA" id="ARBA00022679"/>
    </source>
</evidence>
<dbReference type="Pfam" id="PF00583">
    <property type="entry name" value="Acetyltransf_1"/>
    <property type="match status" value="1"/>
</dbReference>
<reference evidence="4 5" key="1">
    <citation type="submission" date="2019-01" db="EMBL/GenBank/DDBJ databases">
        <title>Sinorhodobacter populi sp. nov. isolated from the symptomatic bark tissue of Populus euramericana canker.</title>
        <authorList>
            <person name="Xu G."/>
        </authorList>
    </citation>
    <scope>NUCLEOTIDE SEQUENCE [LARGE SCALE GENOMIC DNA]</scope>
    <source>
        <strain evidence="4 5">SK2B-1</strain>
    </source>
</reference>
<evidence type="ECO:0000256" key="2">
    <source>
        <dbReference type="ARBA" id="ARBA00023315"/>
    </source>
</evidence>
<dbReference type="CDD" id="cd04301">
    <property type="entry name" value="NAT_SF"/>
    <property type="match status" value="1"/>
</dbReference>
<name>A0A443J876_9RHOB</name>
<gene>
    <name evidence="4" type="ORF">D2T30_20945</name>
</gene>
<dbReference type="EMBL" id="SAUZ01000038">
    <property type="protein sequence ID" value="RWR16708.1"/>
    <property type="molecule type" value="Genomic_DNA"/>
</dbReference>
<evidence type="ECO:0000313" key="4">
    <source>
        <dbReference type="EMBL" id="RWR16708.1"/>
    </source>
</evidence>
<evidence type="ECO:0000259" key="3">
    <source>
        <dbReference type="PROSITE" id="PS51186"/>
    </source>
</evidence>
<keyword evidence="2" id="KW-0012">Acyltransferase</keyword>
<dbReference type="InterPro" id="IPR016181">
    <property type="entry name" value="Acyl_CoA_acyltransferase"/>
</dbReference>
<comment type="caution">
    <text evidence="4">The sequence shown here is derived from an EMBL/GenBank/DDBJ whole genome shotgun (WGS) entry which is preliminary data.</text>
</comment>
<dbReference type="GO" id="GO:0008080">
    <property type="term" value="F:N-acetyltransferase activity"/>
    <property type="evidence" value="ECO:0007669"/>
    <property type="project" value="TreeGrafter"/>
</dbReference>
<feature type="domain" description="N-acetyltransferase" evidence="3">
    <location>
        <begin position="24"/>
        <end position="172"/>
    </location>
</feature>
<sequence length="172" mass="18891">MVGSYGEMELEMQKHTLPIQTEFGLVRCARQIDAERIVEMAGKLAAHHGDTPTLTAHDLIRDISGENPSLYVLVAEADGELVGYVALCRLIRLQFGLRGIDMHHLFTEASFRGRGVGNSLVEASKIKANALSCGYMTVGTHPDNHKAQAFYEALGFERKDAHPPRFSIQIGA</sequence>
<dbReference type="Proteomes" id="UP000284476">
    <property type="component" value="Unassembled WGS sequence"/>
</dbReference>
<dbReference type="Gene3D" id="3.40.630.30">
    <property type="match status" value="1"/>
</dbReference>
<proteinExistence type="predicted"/>
<dbReference type="SUPFAM" id="SSF55729">
    <property type="entry name" value="Acyl-CoA N-acyltransferases (Nat)"/>
    <property type="match status" value="1"/>
</dbReference>
<accession>A0A443J876</accession>
<protein>
    <submittedName>
        <fullName evidence="4">GNAT family N-acetyltransferase</fullName>
    </submittedName>
</protein>
<dbReference type="PROSITE" id="PS51186">
    <property type="entry name" value="GNAT"/>
    <property type="match status" value="1"/>
</dbReference>
<dbReference type="AlphaFoldDB" id="A0A443J876"/>
<dbReference type="PANTHER" id="PTHR10545:SF29">
    <property type="entry name" value="GH14572P-RELATED"/>
    <property type="match status" value="1"/>
</dbReference>
<keyword evidence="1 4" id="KW-0808">Transferase</keyword>
<evidence type="ECO:0000313" key="5">
    <source>
        <dbReference type="Proteomes" id="UP000284476"/>
    </source>
</evidence>
<organism evidence="4 5">
    <name type="scientific">Paenirhodobacter populi</name>
    <dbReference type="NCBI Taxonomy" id="2306993"/>
    <lineage>
        <taxon>Bacteria</taxon>
        <taxon>Pseudomonadati</taxon>
        <taxon>Pseudomonadota</taxon>
        <taxon>Alphaproteobacteria</taxon>
        <taxon>Rhodobacterales</taxon>
        <taxon>Rhodobacter group</taxon>
        <taxon>Paenirhodobacter</taxon>
    </lineage>
</organism>
<dbReference type="PANTHER" id="PTHR10545">
    <property type="entry name" value="DIAMINE N-ACETYLTRANSFERASE"/>
    <property type="match status" value="1"/>
</dbReference>